<feature type="domain" description="VOC" evidence="1">
    <location>
        <begin position="139"/>
        <end position="255"/>
    </location>
</feature>
<dbReference type="EMBL" id="CP124545">
    <property type="protein sequence ID" value="WGV50702.1"/>
    <property type="molecule type" value="Genomic_DNA"/>
</dbReference>
<dbReference type="EMBL" id="CP050124">
    <property type="protein sequence ID" value="QIP38455.1"/>
    <property type="molecule type" value="Genomic_DNA"/>
</dbReference>
<dbReference type="InterPro" id="IPR037523">
    <property type="entry name" value="VOC_core"/>
</dbReference>
<dbReference type="SUPFAM" id="SSF54593">
    <property type="entry name" value="Glyoxalase/Bleomycin resistance protein/Dihydroxybiphenyl dioxygenase"/>
    <property type="match status" value="2"/>
</dbReference>
<evidence type="ECO:0000313" key="2">
    <source>
        <dbReference type="EMBL" id="KAB2586185.1"/>
    </source>
</evidence>
<dbReference type="Gene3D" id="3.10.180.10">
    <property type="entry name" value="2,3-Dihydroxybiphenyl 1,2-Dioxygenase, domain 1"/>
    <property type="match status" value="2"/>
</dbReference>
<protein>
    <submittedName>
        <fullName evidence="2">Glyoxalase</fullName>
    </submittedName>
    <submittedName>
        <fullName evidence="3">VOC family protein</fullName>
    </submittedName>
</protein>
<organism evidence="3 8">
    <name type="scientific">Rhodococcus erythropolis</name>
    <name type="common">Arthrobacter picolinophilus</name>
    <dbReference type="NCBI Taxonomy" id="1833"/>
    <lineage>
        <taxon>Bacteria</taxon>
        <taxon>Bacillati</taxon>
        <taxon>Actinomycetota</taxon>
        <taxon>Actinomycetes</taxon>
        <taxon>Mycobacteriales</taxon>
        <taxon>Nocardiaceae</taxon>
        <taxon>Rhodococcus</taxon>
        <taxon>Rhodococcus erythropolis group</taxon>
    </lineage>
</organism>
<dbReference type="RefSeq" id="WP_019747156.1">
    <property type="nucleotide sequence ID" value="NZ_AP018733.1"/>
</dbReference>
<evidence type="ECO:0000313" key="8">
    <source>
        <dbReference type="Proteomes" id="UP000627573"/>
    </source>
</evidence>
<evidence type="ECO:0000313" key="6">
    <source>
        <dbReference type="Proteomes" id="UP000325576"/>
    </source>
</evidence>
<sequence length="257" mass="27287">MPARTALDGTPCWIDLTSSDTEVAKSFYTNVFGWQTDTNDDPQYGGYAIFSKDGQPIAGLGPQQEGNPYGNVWTTYISSTDAATSASKAEAAGGMIMMPSMQVGPQGSMAIVGDPAGAVVGIWQADQHHGFGLVGEAGAPVWHETLSKNYAAVLPFYTDVFGWTYESIGDSDEFRYSQAKQGDTVVAGLMDASSFLPAEVPSFWQVYFGADDTDAAVAKVVEFGGSVLRDPEDTPFGRLASVADPLGAKFQISTIME</sequence>
<reference evidence="3 8" key="3">
    <citation type="submission" date="2020-12" db="EMBL/GenBank/DDBJ databases">
        <title>Draft genome sequence of furan degrading bacterial strain FUR100.</title>
        <authorList>
            <person name="Woiski C."/>
        </authorList>
    </citation>
    <scope>NUCLEOTIDE SEQUENCE [LARGE SCALE GENOMIC DNA]</scope>
    <source>
        <strain evidence="3 8">FUR100</strain>
    </source>
</reference>
<evidence type="ECO:0000313" key="3">
    <source>
        <dbReference type="EMBL" id="MBH5145612.1"/>
    </source>
</evidence>
<dbReference type="PANTHER" id="PTHR33993:SF14">
    <property type="entry name" value="GB|AAF24581.1"/>
    <property type="match status" value="1"/>
</dbReference>
<dbReference type="GeneID" id="57488729"/>
<evidence type="ECO:0000259" key="1">
    <source>
        <dbReference type="PROSITE" id="PS51819"/>
    </source>
</evidence>
<dbReference type="CDD" id="cd07247">
    <property type="entry name" value="SgaA_N_like"/>
    <property type="match status" value="2"/>
</dbReference>
<dbReference type="PROSITE" id="PS51819">
    <property type="entry name" value="VOC"/>
    <property type="match status" value="2"/>
</dbReference>
<name>A0A0C3AD80_RHOER</name>
<reference evidence="5" key="4">
    <citation type="submission" date="2023-08" db="EMBL/GenBank/DDBJ databases">
        <title>Isolation and Characterization of Rhodococcus erythropolis MGMM8.</title>
        <authorList>
            <person name="Diabankana R.G.C."/>
            <person name="Afordoanyi D.M."/>
            <person name="Validov S.Z."/>
        </authorList>
    </citation>
    <scope>NUCLEOTIDE SEQUENCE</scope>
    <source>
        <strain evidence="5">MGMM8</strain>
    </source>
</reference>
<dbReference type="Proteomes" id="UP000627573">
    <property type="component" value="Unassembled WGS sequence"/>
</dbReference>
<proteinExistence type="predicted"/>
<dbReference type="Proteomes" id="UP000325576">
    <property type="component" value="Unassembled WGS sequence"/>
</dbReference>
<dbReference type="OMA" id="WTFGESS"/>
<dbReference type="InterPro" id="IPR004360">
    <property type="entry name" value="Glyas_Fos-R_dOase_dom"/>
</dbReference>
<dbReference type="EMBL" id="MRBO01000236">
    <property type="protein sequence ID" value="KAB2586185.1"/>
    <property type="molecule type" value="Genomic_DNA"/>
</dbReference>
<dbReference type="InterPro" id="IPR029068">
    <property type="entry name" value="Glyas_Bleomycin-R_OHBP_Dase"/>
</dbReference>
<evidence type="ECO:0000313" key="5">
    <source>
        <dbReference type="EMBL" id="WGV50702.1"/>
    </source>
</evidence>
<dbReference type="Proteomes" id="UP001230933">
    <property type="component" value="Chromosome"/>
</dbReference>
<evidence type="ECO:0000313" key="7">
    <source>
        <dbReference type="Proteomes" id="UP000502345"/>
    </source>
</evidence>
<reference evidence="2 6" key="1">
    <citation type="journal article" date="2017" name="Poromechanics V (2013)">
        <title>Genomic Characterization of the Arsenic-Tolerant Actinobacterium, &lt;i&gt;Rhodococcus erythropolis&lt;/i&gt; S43.</title>
        <authorList>
            <person name="Retamal-Morales G."/>
            <person name="Mehnert M."/>
            <person name="Schwabe R."/>
            <person name="Tischler D."/>
            <person name="Schloemann M."/>
            <person name="Levican G.J."/>
        </authorList>
    </citation>
    <scope>NUCLEOTIDE SEQUENCE [LARGE SCALE GENOMIC DNA]</scope>
    <source>
        <strain evidence="2 6">S43</strain>
    </source>
</reference>
<dbReference type="PANTHER" id="PTHR33993">
    <property type="entry name" value="GLYOXALASE-RELATED"/>
    <property type="match status" value="1"/>
</dbReference>
<dbReference type="Proteomes" id="UP000502345">
    <property type="component" value="Chromosome"/>
</dbReference>
<evidence type="ECO:0000313" key="4">
    <source>
        <dbReference type="EMBL" id="QIP38455.1"/>
    </source>
</evidence>
<keyword evidence="8" id="KW-1185">Reference proteome</keyword>
<feature type="domain" description="VOC" evidence="1">
    <location>
        <begin position="10"/>
        <end position="125"/>
    </location>
</feature>
<dbReference type="AlphaFoldDB" id="A0A0C3AD80"/>
<accession>A0A0C3AD80</accession>
<reference evidence="4 7" key="2">
    <citation type="submission" date="2020-03" db="EMBL/GenBank/DDBJ databases">
        <title>Screen low temperature-resistant strains for efficient degradation of petroleum hydrocarbons under the low temperature.</title>
        <authorList>
            <person name="Wang Y."/>
            <person name="Chen J."/>
        </authorList>
    </citation>
    <scope>NUCLEOTIDE SEQUENCE [LARGE SCALE GENOMIC DNA]</scope>
    <source>
        <strain evidence="4 7">KB1</strain>
    </source>
</reference>
<dbReference type="Pfam" id="PF00903">
    <property type="entry name" value="Glyoxalase"/>
    <property type="match status" value="2"/>
</dbReference>
<dbReference type="EMBL" id="JAECSB010000083">
    <property type="protein sequence ID" value="MBH5145612.1"/>
    <property type="molecule type" value="Genomic_DNA"/>
</dbReference>
<gene>
    <name evidence="2" type="ORF">BS297_06575</name>
    <name evidence="4" type="ORF">G9444_1211</name>
    <name evidence="3" type="ORF">I3517_23735</name>
    <name evidence="5" type="ORF">QIE55_05620</name>
</gene>
<dbReference type="InterPro" id="IPR052164">
    <property type="entry name" value="Anthracycline_SecMetBiosynth"/>
</dbReference>